<keyword evidence="2 5" id="KW-0349">Heme</keyword>
<dbReference type="AlphaFoldDB" id="A0A1M7PRI5"/>
<dbReference type="STRING" id="388280.SAMN04488057_11058"/>
<reference evidence="6 7" key="1">
    <citation type="submission" date="2016-11" db="EMBL/GenBank/DDBJ databases">
        <authorList>
            <person name="Jaros S."/>
            <person name="Januszkiewicz K."/>
            <person name="Wedrychowicz H."/>
        </authorList>
    </citation>
    <scope>NUCLEOTIDE SEQUENCE [LARGE SCALE GENOMIC DNA]</scope>
    <source>
        <strain evidence="6 7">CGMCC 1.6102</strain>
    </source>
</reference>
<organism evidence="6 7">
    <name type="scientific">Cyclobacterium lianum</name>
    <dbReference type="NCBI Taxonomy" id="388280"/>
    <lineage>
        <taxon>Bacteria</taxon>
        <taxon>Pseudomonadati</taxon>
        <taxon>Bacteroidota</taxon>
        <taxon>Cytophagia</taxon>
        <taxon>Cytophagales</taxon>
        <taxon>Cyclobacteriaceae</taxon>
        <taxon>Cyclobacterium</taxon>
    </lineage>
</organism>
<evidence type="ECO:0000256" key="5">
    <source>
        <dbReference type="PIRSR" id="PIRSR601486-1"/>
    </source>
</evidence>
<feature type="binding site" description="distal binding residue" evidence="5">
    <location>
        <position position="80"/>
    </location>
    <ligand>
        <name>heme</name>
        <dbReference type="ChEBI" id="CHEBI:30413"/>
    </ligand>
    <ligandPart>
        <name>Fe</name>
        <dbReference type="ChEBI" id="CHEBI:18248"/>
    </ligandPart>
</feature>
<feature type="binding site" description="distal binding residue" evidence="5">
    <location>
        <position position="56"/>
    </location>
    <ligand>
        <name>heme</name>
        <dbReference type="ChEBI" id="CHEBI:30413"/>
    </ligand>
    <ligandPart>
        <name>Fe</name>
        <dbReference type="ChEBI" id="CHEBI:18248"/>
    </ligandPart>
</feature>
<dbReference type="InterPro" id="IPR012292">
    <property type="entry name" value="Globin/Proto"/>
</dbReference>
<protein>
    <submittedName>
        <fullName evidence="6">Hemoglobin</fullName>
    </submittedName>
</protein>
<keyword evidence="7" id="KW-1185">Reference proteome</keyword>
<dbReference type="GO" id="GO:0046872">
    <property type="term" value="F:metal ion binding"/>
    <property type="evidence" value="ECO:0007669"/>
    <property type="project" value="UniProtKB-KW"/>
</dbReference>
<dbReference type="GO" id="GO:0020037">
    <property type="term" value="F:heme binding"/>
    <property type="evidence" value="ECO:0007669"/>
    <property type="project" value="InterPro"/>
</dbReference>
<dbReference type="InterPro" id="IPR001486">
    <property type="entry name" value="Hemoglobin_trunc"/>
</dbReference>
<evidence type="ECO:0000256" key="3">
    <source>
        <dbReference type="ARBA" id="ARBA00022723"/>
    </source>
</evidence>
<keyword evidence="4 5" id="KW-0408">Iron</keyword>
<dbReference type="Pfam" id="PF01152">
    <property type="entry name" value="Bac_globin"/>
    <property type="match status" value="1"/>
</dbReference>
<dbReference type="SUPFAM" id="SSF46458">
    <property type="entry name" value="Globin-like"/>
    <property type="match status" value="1"/>
</dbReference>
<sequence>MDTVAQKTLYERLGGKEGIASLVDDIVEAHMHNPVIQVRFLPYKEDPENLKKIKGHLVDFFSEGSGGNVSYKGRDMETTHKGMNISEAEYMAATDDIMNTLDKHGIDEQSKKDVLAIAYSLKEQIMKL</sequence>
<dbReference type="EMBL" id="FRCY01000010">
    <property type="protein sequence ID" value="SHN19999.1"/>
    <property type="molecule type" value="Genomic_DNA"/>
</dbReference>
<evidence type="ECO:0000256" key="1">
    <source>
        <dbReference type="ARBA" id="ARBA00022448"/>
    </source>
</evidence>
<dbReference type="InterPro" id="IPR009050">
    <property type="entry name" value="Globin-like_sf"/>
</dbReference>
<accession>A0A1M7PRI5</accession>
<dbReference type="GO" id="GO:0019825">
    <property type="term" value="F:oxygen binding"/>
    <property type="evidence" value="ECO:0007669"/>
    <property type="project" value="InterPro"/>
</dbReference>
<dbReference type="CDD" id="cd00454">
    <property type="entry name" value="TrHb1_N"/>
    <property type="match status" value="1"/>
</dbReference>
<evidence type="ECO:0000256" key="4">
    <source>
        <dbReference type="ARBA" id="ARBA00023004"/>
    </source>
</evidence>
<dbReference type="RefSeq" id="WP_073095556.1">
    <property type="nucleotide sequence ID" value="NZ_FRCY01000010.1"/>
</dbReference>
<dbReference type="Gene3D" id="1.10.490.10">
    <property type="entry name" value="Globins"/>
    <property type="match status" value="1"/>
</dbReference>
<evidence type="ECO:0000256" key="2">
    <source>
        <dbReference type="ARBA" id="ARBA00022617"/>
    </source>
</evidence>
<keyword evidence="3 5" id="KW-0479">Metal-binding</keyword>
<gene>
    <name evidence="6" type="ORF">SAMN04488057_11058</name>
</gene>
<keyword evidence="1" id="KW-0813">Transport</keyword>
<name>A0A1M7PRI5_9BACT</name>
<dbReference type="Proteomes" id="UP000184513">
    <property type="component" value="Unassembled WGS sequence"/>
</dbReference>
<dbReference type="OrthoDB" id="9795814at2"/>
<evidence type="ECO:0000313" key="7">
    <source>
        <dbReference type="Proteomes" id="UP000184513"/>
    </source>
</evidence>
<evidence type="ECO:0000313" key="6">
    <source>
        <dbReference type="EMBL" id="SHN19999.1"/>
    </source>
</evidence>
<proteinExistence type="predicted"/>